<evidence type="ECO:0000313" key="16">
    <source>
        <dbReference type="EMBL" id="OEJ86058.1"/>
    </source>
</evidence>
<dbReference type="GO" id="GO:0006665">
    <property type="term" value="P:sphingolipid metabolic process"/>
    <property type="evidence" value="ECO:0007669"/>
    <property type="project" value="UniProtKB-KW"/>
</dbReference>
<dbReference type="EMBL" id="LPNM01000006">
    <property type="protein sequence ID" value="OEJ86058.1"/>
    <property type="molecule type" value="Genomic_DNA"/>
</dbReference>
<keyword evidence="6" id="KW-0479">Metal-binding</keyword>
<sequence length="526" mass="59615">MRKTTSYGSHNAEMSSDDNNSNDYLVVDGTQVAAQISNPANEDEVGYTTSIAQKIKSHTQEQGADNTPTTLKLLTFNTWGLKYVSKFRKERLRAIADKLAGLDTGVPLKEEQTFTGSSFDSQNETLDYDVVALQEIWCQEDWDYLVMRTKQIYPFQRWFSSGILTGPGLAILSKIPIEETFLYRFPVNGRPSAFWRGDWYVGKSLSVTILQSTSKDSKICLMNSHMHAPYAAQGDAAYYCHRSCQSWDISKMIKLYREAGYYVILVGDLNSKPGTLPYRFMTTEGGLTDSWELYHTRADGSSTSHSLQEIETMKTIDQIKYGGCTCDSTLNTWRASRLPTEACRLDYALVDGLKFQALSCGVAFTERIPSIGSYSDHFAYTVTLQLVSPDQPLQMGPMTPKFKDEELTHMLSLNRLKNYDDMLYVLNDYFETAYWQKRWRITHFFASVVFLVIMVIITTFTSNRAGWSSVLILLASCVVAITGLTNGFIGFLFGQKEIRALKEVEQEVRDSKQGLQLRMHMDKVLS</sequence>
<proteinExistence type="inferred from homology"/>
<dbReference type="InParanoid" id="A0A1E5RGM2"/>
<dbReference type="Pfam" id="PF03372">
    <property type="entry name" value="Exo_endo_phos"/>
    <property type="match status" value="1"/>
</dbReference>
<dbReference type="OrthoDB" id="387657at2759"/>
<dbReference type="GO" id="GO:0004767">
    <property type="term" value="F:sphingomyelin phosphodiesterase activity"/>
    <property type="evidence" value="ECO:0007669"/>
    <property type="project" value="InterPro"/>
</dbReference>
<dbReference type="PANTHER" id="PTHR16320">
    <property type="entry name" value="SPHINGOMYELINASE FAMILY MEMBER"/>
    <property type="match status" value="1"/>
</dbReference>
<comment type="pathway">
    <text evidence="3">Sphingolipid metabolism.</text>
</comment>
<accession>A0A1E5RGM2</accession>
<comment type="subcellular location">
    <subcellularLocation>
        <location evidence="1">Membrane</location>
        <topology evidence="1">Multi-pass membrane protein</topology>
    </subcellularLocation>
</comment>
<feature type="transmembrane region" description="Helical" evidence="14">
    <location>
        <begin position="441"/>
        <end position="461"/>
    </location>
</feature>
<keyword evidence="10 14" id="KW-1133">Transmembrane helix</keyword>
<dbReference type="FunCoup" id="A0A1E5RGM2">
    <property type="interactions" value="82"/>
</dbReference>
<name>A0A1E5RGM2_9ASCO</name>
<evidence type="ECO:0000256" key="4">
    <source>
        <dbReference type="ARBA" id="ARBA00006335"/>
    </source>
</evidence>
<evidence type="ECO:0000256" key="10">
    <source>
        <dbReference type="ARBA" id="ARBA00022989"/>
    </source>
</evidence>
<comment type="caution">
    <text evidence="16">The sequence shown here is derived from an EMBL/GenBank/DDBJ whole genome shotgun (WGS) entry which is preliminary data.</text>
</comment>
<dbReference type="Proteomes" id="UP000095728">
    <property type="component" value="Unassembled WGS sequence"/>
</dbReference>
<gene>
    <name evidence="16" type="ORF">AWRI3579_g1592</name>
</gene>
<keyword evidence="7" id="KW-0378">Hydrolase</keyword>
<dbReference type="InterPro" id="IPR005135">
    <property type="entry name" value="Endo/exonuclease/phosphatase"/>
</dbReference>
<evidence type="ECO:0000256" key="13">
    <source>
        <dbReference type="SAM" id="MobiDB-lite"/>
    </source>
</evidence>
<evidence type="ECO:0000256" key="5">
    <source>
        <dbReference type="ARBA" id="ARBA00022692"/>
    </source>
</evidence>
<comment type="similarity">
    <text evidence="4">Belongs to the neutral sphingomyelinase family.</text>
</comment>
<keyword evidence="12 14" id="KW-0472">Membrane</keyword>
<keyword evidence="9" id="KW-0746">Sphingolipid metabolism</keyword>
<reference evidence="17" key="1">
    <citation type="journal article" date="2016" name="Genome Announc.">
        <title>Genome sequences of three species of Hanseniaspora isolated from spontaneous wine fermentations.</title>
        <authorList>
            <person name="Sternes P.R."/>
            <person name="Lee D."/>
            <person name="Kutyna D.R."/>
            <person name="Borneman A.R."/>
        </authorList>
    </citation>
    <scope>NUCLEOTIDE SEQUENCE [LARGE SCALE GENOMIC DNA]</scope>
    <source>
        <strain evidence="17">AWRI3579</strain>
    </source>
</reference>
<keyword evidence="5 14" id="KW-0812">Transmembrane</keyword>
<evidence type="ECO:0000256" key="2">
    <source>
        <dbReference type="ARBA" id="ARBA00004760"/>
    </source>
</evidence>
<evidence type="ECO:0000313" key="17">
    <source>
        <dbReference type="Proteomes" id="UP000095728"/>
    </source>
</evidence>
<evidence type="ECO:0000256" key="8">
    <source>
        <dbReference type="ARBA" id="ARBA00022842"/>
    </source>
</evidence>
<dbReference type="GO" id="GO:0016020">
    <property type="term" value="C:membrane"/>
    <property type="evidence" value="ECO:0007669"/>
    <property type="project" value="UniProtKB-SubCell"/>
</dbReference>
<dbReference type="Gene3D" id="3.60.10.10">
    <property type="entry name" value="Endonuclease/exonuclease/phosphatase"/>
    <property type="match status" value="1"/>
</dbReference>
<evidence type="ECO:0000256" key="12">
    <source>
        <dbReference type="ARBA" id="ARBA00023136"/>
    </source>
</evidence>
<dbReference type="STRING" id="56408.A0A1E5RGM2"/>
<dbReference type="InterPro" id="IPR038772">
    <property type="entry name" value="Sph/SMPD2-like"/>
</dbReference>
<evidence type="ECO:0000256" key="14">
    <source>
        <dbReference type="SAM" id="Phobius"/>
    </source>
</evidence>
<feature type="region of interest" description="Disordered" evidence="13">
    <location>
        <begin position="1"/>
        <end position="22"/>
    </location>
</feature>
<dbReference type="GO" id="GO:0046872">
    <property type="term" value="F:metal ion binding"/>
    <property type="evidence" value="ECO:0007669"/>
    <property type="project" value="UniProtKB-KW"/>
</dbReference>
<dbReference type="SUPFAM" id="SSF56219">
    <property type="entry name" value="DNase I-like"/>
    <property type="match status" value="1"/>
</dbReference>
<protein>
    <submittedName>
        <fullName evidence="16">Inositol phosphosphingolipids phospholipase C</fullName>
    </submittedName>
</protein>
<evidence type="ECO:0000256" key="9">
    <source>
        <dbReference type="ARBA" id="ARBA00022919"/>
    </source>
</evidence>
<comment type="pathway">
    <text evidence="2">Lipid metabolism; sphingolipid metabolism.</text>
</comment>
<dbReference type="AlphaFoldDB" id="A0A1E5RGM2"/>
<organism evidence="16 17">
    <name type="scientific">Hanseniaspora osmophila</name>
    <dbReference type="NCBI Taxonomy" id="56408"/>
    <lineage>
        <taxon>Eukaryota</taxon>
        <taxon>Fungi</taxon>
        <taxon>Dikarya</taxon>
        <taxon>Ascomycota</taxon>
        <taxon>Saccharomycotina</taxon>
        <taxon>Saccharomycetes</taxon>
        <taxon>Saccharomycodales</taxon>
        <taxon>Saccharomycodaceae</taxon>
        <taxon>Hanseniaspora</taxon>
    </lineage>
</organism>
<feature type="domain" description="Endonuclease/exonuclease/phosphatase" evidence="15">
    <location>
        <begin position="74"/>
        <end position="377"/>
    </location>
</feature>
<dbReference type="FunFam" id="3.60.10.10:FF:000073">
    <property type="entry name" value="Inositol phosphosphingolipid phospholipase"/>
    <property type="match status" value="1"/>
</dbReference>
<dbReference type="InterPro" id="IPR036691">
    <property type="entry name" value="Endo/exonu/phosph_ase_sf"/>
</dbReference>
<evidence type="ECO:0000256" key="3">
    <source>
        <dbReference type="ARBA" id="ARBA00004991"/>
    </source>
</evidence>
<keyword evidence="8" id="KW-0460">Magnesium</keyword>
<evidence type="ECO:0000259" key="15">
    <source>
        <dbReference type="Pfam" id="PF03372"/>
    </source>
</evidence>
<evidence type="ECO:0000256" key="7">
    <source>
        <dbReference type="ARBA" id="ARBA00022801"/>
    </source>
</evidence>
<evidence type="ECO:0000256" key="6">
    <source>
        <dbReference type="ARBA" id="ARBA00022723"/>
    </source>
</evidence>
<evidence type="ECO:0000256" key="11">
    <source>
        <dbReference type="ARBA" id="ARBA00023098"/>
    </source>
</evidence>
<keyword evidence="17" id="KW-1185">Reference proteome</keyword>
<keyword evidence="11" id="KW-0443">Lipid metabolism</keyword>
<feature type="transmembrane region" description="Helical" evidence="14">
    <location>
        <begin position="467"/>
        <end position="493"/>
    </location>
</feature>
<dbReference type="PANTHER" id="PTHR16320:SF24">
    <property type="entry name" value="PHOSPHODIESTERASE, PUTATIVE-RELATED"/>
    <property type="match status" value="1"/>
</dbReference>
<evidence type="ECO:0000256" key="1">
    <source>
        <dbReference type="ARBA" id="ARBA00004141"/>
    </source>
</evidence>